<gene>
    <name evidence="2" type="ORF">Ddye_021379</name>
</gene>
<sequence length="59" mass="6397">MDAALNNDQKVSGVGVVIRDCNGHVMASLCQNFEASYQPHIAEAMAIVRDKAMLPSIEH</sequence>
<keyword evidence="3" id="KW-1185">Reference proteome</keyword>
<dbReference type="GO" id="GO:0003676">
    <property type="term" value="F:nucleic acid binding"/>
    <property type="evidence" value="ECO:0007669"/>
    <property type="project" value="InterPro"/>
</dbReference>
<dbReference type="AlphaFoldDB" id="A0AAD9WW82"/>
<evidence type="ECO:0000259" key="1">
    <source>
        <dbReference type="Pfam" id="PF13456"/>
    </source>
</evidence>
<evidence type="ECO:0000313" key="3">
    <source>
        <dbReference type="Proteomes" id="UP001280121"/>
    </source>
</evidence>
<organism evidence="2 3">
    <name type="scientific">Dipteronia dyeriana</name>
    <dbReference type="NCBI Taxonomy" id="168575"/>
    <lineage>
        <taxon>Eukaryota</taxon>
        <taxon>Viridiplantae</taxon>
        <taxon>Streptophyta</taxon>
        <taxon>Embryophyta</taxon>
        <taxon>Tracheophyta</taxon>
        <taxon>Spermatophyta</taxon>
        <taxon>Magnoliopsida</taxon>
        <taxon>eudicotyledons</taxon>
        <taxon>Gunneridae</taxon>
        <taxon>Pentapetalae</taxon>
        <taxon>rosids</taxon>
        <taxon>malvids</taxon>
        <taxon>Sapindales</taxon>
        <taxon>Sapindaceae</taxon>
        <taxon>Hippocastanoideae</taxon>
        <taxon>Acereae</taxon>
        <taxon>Dipteronia</taxon>
    </lineage>
</organism>
<protein>
    <recommendedName>
        <fullName evidence="1">RNase H type-1 domain-containing protein</fullName>
    </recommendedName>
</protein>
<accession>A0AAD9WW82</accession>
<feature type="domain" description="RNase H type-1" evidence="1">
    <location>
        <begin position="2"/>
        <end position="48"/>
    </location>
</feature>
<name>A0AAD9WW82_9ROSI</name>
<evidence type="ECO:0000313" key="2">
    <source>
        <dbReference type="EMBL" id="KAK2646184.1"/>
    </source>
</evidence>
<dbReference type="GO" id="GO:0004523">
    <property type="term" value="F:RNA-DNA hybrid ribonuclease activity"/>
    <property type="evidence" value="ECO:0007669"/>
    <property type="project" value="InterPro"/>
</dbReference>
<comment type="caution">
    <text evidence="2">The sequence shown here is derived from an EMBL/GenBank/DDBJ whole genome shotgun (WGS) entry which is preliminary data.</text>
</comment>
<proteinExistence type="predicted"/>
<dbReference type="InterPro" id="IPR002156">
    <property type="entry name" value="RNaseH_domain"/>
</dbReference>
<dbReference type="EMBL" id="JANJYI010000006">
    <property type="protein sequence ID" value="KAK2646184.1"/>
    <property type="molecule type" value="Genomic_DNA"/>
</dbReference>
<dbReference type="Pfam" id="PF13456">
    <property type="entry name" value="RVT_3"/>
    <property type="match status" value="1"/>
</dbReference>
<reference evidence="2" key="1">
    <citation type="journal article" date="2023" name="Plant J.">
        <title>Genome sequences and population genomics provide insights into the demographic history, inbreeding, and mutation load of two 'living fossil' tree species of Dipteronia.</title>
        <authorList>
            <person name="Feng Y."/>
            <person name="Comes H.P."/>
            <person name="Chen J."/>
            <person name="Zhu S."/>
            <person name="Lu R."/>
            <person name="Zhang X."/>
            <person name="Li P."/>
            <person name="Qiu J."/>
            <person name="Olsen K.M."/>
            <person name="Qiu Y."/>
        </authorList>
    </citation>
    <scope>NUCLEOTIDE SEQUENCE</scope>
    <source>
        <strain evidence="2">KIB01</strain>
    </source>
</reference>
<dbReference type="Proteomes" id="UP001280121">
    <property type="component" value="Unassembled WGS sequence"/>
</dbReference>